<evidence type="ECO:0000256" key="9">
    <source>
        <dbReference type="SAM" id="SignalP"/>
    </source>
</evidence>
<dbReference type="CDD" id="cd06225">
    <property type="entry name" value="HAMP"/>
    <property type="match status" value="1"/>
</dbReference>
<protein>
    <recommendedName>
        <fullName evidence="3">histidine kinase</fullName>
        <ecNumber evidence="3">2.7.13.3</ecNumber>
    </recommendedName>
</protein>
<comment type="catalytic activity">
    <reaction evidence="1">
        <text>ATP + protein L-histidine = ADP + protein N-phospho-L-histidine.</text>
        <dbReference type="EC" id="2.7.13.3"/>
    </reaction>
</comment>
<evidence type="ECO:0000256" key="4">
    <source>
        <dbReference type="ARBA" id="ARBA00022553"/>
    </source>
</evidence>
<dbReference type="PANTHER" id="PTHR43547:SF2">
    <property type="entry name" value="HYBRID SIGNAL TRANSDUCTION HISTIDINE KINASE C"/>
    <property type="match status" value="1"/>
</dbReference>
<dbReference type="PANTHER" id="PTHR43547">
    <property type="entry name" value="TWO-COMPONENT HISTIDINE KINASE"/>
    <property type="match status" value="1"/>
</dbReference>
<dbReference type="FunFam" id="1.10.287.130:FF:000001">
    <property type="entry name" value="Two-component sensor histidine kinase"/>
    <property type="match status" value="1"/>
</dbReference>
<keyword evidence="8" id="KW-0472">Membrane</keyword>
<evidence type="ECO:0000259" key="11">
    <source>
        <dbReference type="PROSITE" id="PS50885"/>
    </source>
</evidence>
<dbReference type="PROSITE" id="PS50109">
    <property type="entry name" value="HIS_KIN"/>
    <property type="match status" value="1"/>
</dbReference>
<proteinExistence type="predicted"/>
<dbReference type="AlphaFoldDB" id="A0A1I3QI84"/>
<evidence type="ECO:0000256" key="2">
    <source>
        <dbReference type="ARBA" id="ARBA00004370"/>
    </source>
</evidence>
<dbReference type="InterPro" id="IPR036097">
    <property type="entry name" value="HisK_dim/P_sf"/>
</dbReference>
<dbReference type="InterPro" id="IPR003661">
    <property type="entry name" value="HisK_dim/P_dom"/>
</dbReference>
<feature type="chain" id="PRO_5011543879" description="histidine kinase" evidence="9">
    <location>
        <begin position="32"/>
        <end position="591"/>
    </location>
</feature>
<dbReference type="SMART" id="SM00387">
    <property type="entry name" value="HATPase_c"/>
    <property type="match status" value="1"/>
</dbReference>
<evidence type="ECO:0000256" key="5">
    <source>
        <dbReference type="ARBA" id="ARBA00022679"/>
    </source>
</evidence>
<dbReference type="Gene3D" id="1.10.287.130">
    <property type="match status" value="1"/>
</dbReference>
<dbReference type="InterPro" id="IPR005467">
    <property type="entry name" value="His_kinase_dom"/>
</dbReference>
<dbReference type="PRINTS" id="PR00344">
    <property type="entry name" value="BCTRLSENSOR"/>
</dbReference>
<evidence type="ECO:0000259" key="10">
    <source>
        <dbReference type="PROSITE" id="PS50109"/>
    </source>
</evidence>
<dbReference type="Pfam" id="PF00672">
    <property type="entry name" value="HAMP"/>
    <property type="match status" value="1"/>
</dbReference>
<reference evidence="12 13" key="1">
    <citation type="submission" date="2016-10" db="EMBL/GenBank/DDBJ databases">
        <authorList>
            <person name="de Groot N.N."/>
        </authorList>
    </citation>
    <scope>NUCLEOTIDE SEQUENCE [LARGE SCALE GENOMIC DNA]</scope>
    <source>
        <strain evidence="12 13">IBRC-M 10445</strain>
    </source>
</reference>
<dbReference type="SMART" id="SM00304">
    <property type="entry name" value="HAMP"/>
    <property type="match status" value="1"/>
</dbReference>
<name>A0A1I3QI84_9GAMM</name>
<evidence type="ECO:0000256" key="8">
    <source>
        <dbReference type="SAM" id="Phobius"/>
    </source>
</evidence>
<dbReference type="Proteomes" id="UP000199445">
    <property type="component" value="Unassembled WGS sequence"/>
</dbReference>
<dbReference type="CDD" id="cd12914">
    <property type="entry name" value="PDC1_DGC_like"/>
    <property type="match status" value="1"/>
</dbReference>
<dbReference type="Gene3D" id="3.30.450.20">
    <property type="entry name" value="PAS domain"/>
    <property type="match status" value="1"/>
</dbReference>
<dbReference type="OrthoDB" id="9804645at2"/>
<dbReference type="PROSITE" id="PS50885">
    <property type="entry name" value="HAMP"/>
    <property type="match status" value="1"/>
</dbReference>
<dbReference type="Gene3D" id="6.10.340.10">
    <property type="match status" value="1"/>
</dbReference>
<organism evidence="12 13">
    <name type="scientific">Marinobacter persicus</name>
    <dbReference type="NCBI Taxonomy" id="930118"/>
    <lineage>
        <taxon>Bacteria</taxon>
        <taxon>Pseudomonadati</taxon>
        <taxon>Pseudomonadota</taxon>
        <taxon>Gammaproteobacteria</taxon>
        <taxon>Pseudomonadales</taxon>
        <taxon>Marinobacteraceae</taxon>
        <taxon>Marinobacter</taxon>
    </lineage>
</organism>
<dbReference type="SUPFAM" id="SSF55874">
    <property type="entry name" value="ATPase domain of HSP90 chaperone/DNA topoisomerase II/histidine kinase"/>
    <property type="match status" value="1"/>
</dbReference>
<keyword evidence="7" id="KW-0902">Two-component regulatory system</keyword>
<keyword evidence="13" id="KW-1185">Reference proteome</keyword>
<dbReference type="Pfam" id="PF02518">
    <property type="entry name" value="HATPase_c"/>
    <property type="match status" value="1"/>
</dbReference>
<keyword evidence="4" id="KW-0597">Phosphoprotein</keyword>
<evidence type="ECO:0000313" key="13">
    <source>
        <dbReference type="Proteomes" id="UP000199445"/>
    </source>
</evidence>
<keyword evidence="6 12" id="KW-0418">Kinase</keyword>
<evidence type="ECO:0000313" key="12">
    <source>
        <dbReference type="EMBL" id="SFJ33242.1"/>
    </source>
</evidence>
<dbReference type="GO" id="GO:0016020">
    <property type="term" value="C:membrane"/>
    <property type="evidence" value="ECO:0007669"/>
    <property type="project" value="UniProtKB-SubCell"/>
</dbReference>
<keyword evidence="9" id="KW-0732">Signal</keyword>
<keyword evidence="8" id="KW-0812">Transmembrane</keyword>
<accession>A0A1I3QI84</accession>
<dbReference type="InterPro" id="IPR003594">
    <property type="entry name" value="HATPase_dom"/>
</dbReference>
<keyword evidence="5" id="KW-0808">Transferase</keyword>
<evidence type="ECO:0000256" key="6">
    <source>
        <dbReference type="ARBA" id="ARBA00022777"/>
    </source>
</evidence>
<dbReference type="Pfam" id="PF00512">
    <property type="entry name" value="HisKA"/>
    <property type="match status" value="1"/>
</dbReference>
<dbReference type="Gene3D" id="3.30.565.10">
    <property type="entry name" value="Histidine kinase-like ATPase, C-terminal domain"/>
    <property type="match status" value="1"/>
</dbReference>
<gene>
    <name evidence="12" type="ORF">SAMN05216429_1024</name>
</gene>
<evidence type="ECO:0000256" key="1">
    <source>
        <dbReference type="ARBA" id="ARBA00000085"/>
    </source>
</evidence>
<dbReference type="GO" id="GO:0000155">
    <property type="term" value="F:phosphorelay sensor kinase activity"/>
    <property type="evidence" value="ECO:0007669"/>
    <property type="project" value="InterPro"/>
</dbReference>
<sequence>MKNLSFGSRFAVIAVCSTVLTVALLATSAYQQLVADFEEVLTQRQQLETETYASRVNQRLQVRLAALGALAAQLTDGEHLLPPDKLDTILRRQTLLAEYFDLGLLVFDADAVAIAEDRFVEGRLGTSYADRTHFREALESESPYISQPIMGRTTGTPLVSFIYPIHNDDGLLLGFAGGSIDLARTNLLPDPGEFQGEAVFKVLDTQYFTRVDTIDPDNLMPELPHPGQSELIDAALSGITSGVVVETDGQRWIYATRHLERVGWLFLRAAPYEKALAPARASFTQFVAISVMVLLVMAMLVLALSRTVSGPLELMAAKMRRMTDHMDSPGRLDERGAPEIRSVARAFNHLMDEREALDNLKSHFVSNVSHELRTPLTSINGSLKLLASGKTGELPEKADKLVNVALRNSEQLQRLISDLLDFNKAVAGQLEVNLAPQPVEATLRNASSAARAYAQNHNVSLKVEPTPGLSVMADPHRLQQILDNFISNACKFSPEGATVRLSARQQGPHGARIIVSDEGSGVPEHFLPRLFHRFAQAESGSSRAKAGTGLGLAICQELAHLMNGQVGYYYRDGAHFWVELPLANSKKDDAP</sequence>
<dbReference type="InterPro" id="IPR004358">
    <property type="entry name" value="Sig_transdc_His_kin-like_C"/>
</dbReference>
<dbReference type="EC" id="2.7.13.3" evidence="3"/>
<feature type="domain" description="HAMP" evidence="11">
    <location>
        <begin position="306"/>
        <end position="359"/>
    </location>
</feature>
<evidence type="ECO:0000256" key="7">
    <source>
        <dbReference type="ARBA" id="ARBA00023012"/>
    </source>
</evidence>
<feature type="signal peptide" evidence="9">
    <location>
        <begin position="1"/>
        <end position="31"/>
    </location>
</feature>
<dbReference type="SMART" id="SM00388">
    <property type="entry name" value="HisKA"/>
    <property type="match status" value="1"/>
</dbReference>
<dbReference type="SUPFAM" id="SSF47384">
    <property type="entry name" value="Homodimeric domain of signal transducing histidine kinase"/>
    <property type="match status" value="1"/>
</dbReference>
<evidence type="ECO:0000256" key="3">
    <source>
        <dbReference type="ARBA" id="ARBA00012438"/>
    </source>
</evidence>
<keyword evidence="8" id="KW-1133">Transmembrane helix</keyword>
<dbReference type="CDD" id="cd00082">
    <property type="entry name" value="HisKA"/>
    <property type="match status" value="1"/>
</dbReference>
<dbReference type="InterPro" id="IPR003660">
    <property type="entry name" value="HAMP_dom"/>
</dbReference>
<dbReference type="EMBL" id="FOSC01000002">
    <property type="protein sequence ID" value="SFJ33242.1"/>
    <property type="molecule type" value="Genomic_DNA"/>
</dbReference>
<comment type="subcellular location">
    <subcellularLocation>
        <location evidence="2">Membrane</location>
    </subcellularLocation>
</comment>
<dbReference type="RefSeq" id="WP_091700986.1">
    <property type="nucleotide sequence ID" value="NZ_BMYN01000002.1"/>
</dbReference>
<dbReference type="InterPro" id="IPR036890">
    <property type="entry name" value="HATPase_C_sf"/>
</dbReference>
<feature type="transmembrane region" description="Helical" evidence="8">
    <location>
        <begin position="286"/>
        <end position="305"/>
    </location>
</feature>
<feature type="domain" description="Histidine kinase" evidence="10">
    <location>
        <begin position="367"/>
        <end position="584"/>
    </location>
</feature>